<evidence type="ECO:0000256" key="7">
    <source>
        <dbReference type="SAM" id="Phobius"/>
    </source>
</evidence>
<feature type="transmembrane region" description="Helical" evidence="7">
    <location>
        <begin position="104"/>
        <end position="124"/>
    </location>
</feature>
<evidence type="ECO:0000256" key="6">
    <source>
        <dbReference type="ARBA" id="ARBA00023012"/>
    </source>
</evidence>
<keyword evidence="5" id="KW-0418">Kinase</keyword>
<dbReference type="EC" id="2.7.13.3" evidence="2"/>
<keyword evidence="3" id="KW-0597">Phosphoprotein</keyword>
<dbReference type="FunFam" id="3.30.565.10:FF:000006">
    <property type="entry name" value="Sensor histidine kinase WalK"/>
    <property type="match status" value="1"/>
</dbReference>
<dbReference type="PROSITE" id="PS50109">
    <property type="entry name" value="HIS_KIN"/>
    <property type="match status" value="1"/>
</dbReference>
<keyword evidence="7" id="KW-0812">Transmembrane</keyword>
<feature type="transmembrane region" description="Helical" evidence="7">
    <location>
        <begin position="162"/>
        <end position="185"/>
    </location>
</feature>
<keyword evidence="6" id="KW-0902">Two-component regulatory system</keyword>
<dbReference type="PANTHER" id="PTHR43711:SF26">
    <property type="entry name" value="SENSOR HISTIDINE KINASE RCSC"/>
    <property type="match status" value="1"/>
</dbReference>
<dbReference type="AlphaFoldDB" id="A0A315ZA19"/>
<gene>
    <name evidence="9" type="ORF">BC781_103677</name>
</gene>
<evidence type="ECO:0000256" key="1">
    <source>
        <dbReference type="ARBA" id="ARBA00000085"/>
    </source>
</evidence>
<dbReference type="InterPro" id="IPR003661">
    <property type="entry name" value="HisK_dim/P_dom"/>
</dbReference>
<dbReference type="Pfam" id="PF00512">
    <property type="entry name" value="HisKA"/>
    <property type="match status" value="1"/>
</dbReference>
<feature type="transmembrane region" description="Helical" evidence="7">
    <location>
        <begin position="53"/>
        <end position="71"/>
    </location>
</feature>
<dbReference type="Pfam" id="PF02518">
    <property type="entry name" value="HATPase_c"/>
    <property type="match status" value="1"/>
</dbReference>
<dbReference type="Gene3D" id="3.30.565.10">
    <property type="entry name" value="Histidine kinase-like ATPase, C-terminal domain"/>
    <property type="match status" value="1"/>
</dbReference>
<dbReference type="PRINTS" id="PR00344">
    <property type="entry name" value="BCTRLSENSOR"/>
</dbReference>
<keyword evidence="10" id="KW-1185">Reference proteome</keyword>
<proteinExistence type="predicted"/>
<evidence type="ECO:0000256" key="4">
    <source>
        <dbReference type="ARBA" id="ARBA00022679"/>
    </source>
</evidence>
<protein>
    <recommendedName>
        <fullName evidence="2">histidine kinase</fullName>
        <ecNumber evidence="2">2.7.13.3</ecNumber>
    </recommendedName>
</protein>
<sequence>MNLAYFIKCFSIDMLIGEEKRFSLKERMINAIFIGVIIVDVTLLLSLNSAFSLNFVLAFISSIILSLTGYFSVRKWQLYTLGMICLCLLQLITIIMAWMELGGLVSLSPLTFMTAVVVDLHLLPKKYHSKFIKCVIVLFFVFVILEFNYPEIILETTKSPQVNLAIASIHWAGMLFFSISTIVLFKNEYDYTQSLLLKQKEELADLLEKEKELHHMKGEFVAMVSHQFRTPMTVIQSTVNLMELKLTKFFNGEHHLNLAKQFYKIYGALNNLSGIVDSVLSFETIESRNVKLNPVVLDLSSLVEDIIRNYPCSEEIIKTNLKCQGPSRNVLADPLLIEQSLTNLISNALKYDSQNRFPEISLHFKEHSVELLVSDRGIGIPKSEQNRLFTPFYRAENVSSIRGTGIGLFVVKNFVELHRGNISVQSEEGIGTTFKITLPVLVNQKYENEIRR</sequence>
<evidence type="ECO:0000256" key="3">
    <source>
        <dbReference type="ARBA" id="ARBA00022553"/>
    </source>
</evidence>
<reference evidence="9 10" key="1">
    <citation type="submission" date="2018-03" db="EMBL/GenBank/DDBJ databases">
        <title>Genomic Encyclopedia of Archaeal and Bacterial Type Strains, Phase II (KMG-II): from individual species to whole genera.</title>
        <authorList>
            <person name="Goeker M."/>
        </authorList>
    </citation>
    <scope>NUCLEOTIDE SEQUENCE [LARGE SCALE GENOMIC DNA]</scope>
    <source>
        <strain evidence="9 10">DSM 28229</strain>
    </source>
</reference>
<dbReference type="Proteomes" id="UP000245535">
    <property type="component" value="Unassembled WGS sequence"/>
</dbReference>
<dbReference type="PANTHER" id="PTHR43711">
    <property type="entry name" value="TWO-COMPONENT HISTIDINE KINASE"/>
    <property type="match status" value="1"/>
</dbReference>
<organism evidence="9 10">
    <name type="scientific">Sediminitomix flava</name>
    <dbReference type="NCBI Taxonomy" id="379075"/>
    <lineage>
        <taxon>Bacteria</taxon>
        <taxon>Pseudomonadati</taxon>
        <taxon>Bacteroidota</taxon>
        <taxon>Cytophagia</taxon>
        <taxon>Cytophagales</taxon>
        <taxon>Flammeovirgaceae</taxon>
        <taxon>Sediminitomix</taxon>
    </lineage>
</organism>
<dbReference type="SMART" id="SM00388">
    <property type="entry name" value="HisKA"/>
    <property type="match status" value="1"/>
</dbReference>
<evidence type="ECO:0000313" key="10">
    <source>
        <dbReference type="Proteomes" id="UP000245535"/>
    </source>
</evidence>
<dbReference type="InterPro" id="IPR003594">
    <property type="entry name" value="HATPase_dom"/>
</dbReference>
<feature type="transmembrane region" description="Helical" evidence="7">
    <location>
        <begin position="131"/>
        <end position="150"/>
    </location>
</feature>
<dbReference type="SUPFAM" id="SSF55874">
    <property type="entry name" value="ATPase domain of HSP90 chaperone/DNA topoisomerase II/histidine kinase"/>
    <property type="match status" value="1"/>
</dbReference>
<dbReference type="SUPFAM" id="SSF47384">
    <property type="entry name" value="Homodimeric domain of signal transducing histidine kinase"/>
    <property type="match status" value="1"/>
</dbReference>
<keyword evidence="7" id="KW-1133">Transmembrane helix</keyword>
<evidence type="ECO:0000313" key="9">
    <source>
        <dbReference type="EMBL" id="PWJ42425.1"/>
    </source>
</evidence>
<dbReference type="EMBL" id="QGDO01000003">
    <property type="protein sequence ID" value="PWJ42425.1"/>
    <property type="molecule type" value="Genomic_DNA"/>
</dbReference>
<dbReference type="InterPro" id="IPR005467">
    <property type="entry name" value="His_kinase_dom"/>
</dbReference>
<keyword evidence="7" id="KW-0472">Membrane</keyword>
<dbReference type="InterPro" id="IPR036097">
    <property type="entry name" value="HisK_dim/P_sf"/>
</dbReference>
<comment type="caution">
    <text evidence="9">The sequence shown here is derived from an EMBL/GenBank/DDBJ whole genome shotgun (WGS) entry which is preliminary data.</text>
</comment>
<dbReference type="Gene3D" id="1.10.287.130">
    <property type="match status" value="1"/>
</dbReference>
<dbReference type="InterPro" id="IPR050736">
    <property type="entry name" value="Sensor_HK_Regulatory"/>
</dbReference>
<feature type="domain" description="Histidine kinase" evidence="8">
    <location>
        <begin position="223"/>
        <end position="442"/>
    </location>
</feature>
<evidence type="ECO:0000256" key="2">
    <source>
        <dbReference type="ARBA" id="ARBA00012438"/>
    </source>
</evidence>
<dbReference type="CDD" id="cd00082">
    <property type="entry name" value="HisKA"/>
    <property type="match status" value="1"/>
</dbReference>
<dbReference type="CDD" id="cd00075">
    <property type="entry name" value="HATPase"/>
    <property type="match status" value="1"/>
</dbReference>
<dbReference type="GO" id="GO:0000155">
    <property type="term" value="F:phosphorelay sensor kinase activity"/>
    <property type="evidence" value="ECO:0007669"/>
    <property type="project" value="InterPro"/>
</dbReference>
<dbReference type="InterPro" id="IPR036890">
    <property type="entry name" value="HATPase_C_sf"/>
</dbReference>
<evidence type="ECO:0000259" key="8">
    <source>
        <dbReference type="PROSITE" id="PS50109"/>
    </source>
</evidence>
<feature type="transmembrane region" description="Helical" evidence="7">
    <location>
        <begin position="28"/>
        <end position="47"/>
    </location>
</feature>
<name>A0A315ZA19_SEDFL</name>
<keyword evidence="4" id="KW-0808">Transferase</keyword>
<dbReference type="SMART" id="SM00387">
    <property type="entry name" value="HATPase_c"/>
    <property type="match status" value="1"/>
</dbReference>
<comment type="catalytic activity">
    <reaction evidence="1">
        <text>ATP + protein L-histidine = ADP + protein N-phospho-L-histidine.</text>
        <dbReference type="EC" id="2.7.13.3"/>
    </reaction>
</comment>
<feature type="transmembrane region" description="Helical" evidence="7">
    <location>
        <begin position="78"/>
        <end position="98"/>
    </location>
</feature>
<dbReference type="InterPro" id="IPR004358">
    <property type="entry name" value="Sig_transdc_His_kin-like_C"/>
</dbReference>
<evidence type="ECO:0000256" key="5">
    <source>
        <dbReference type="ARBA" id="ARBA00022777"/>
    </source>
</evidence>
<accession>A0A315ZA19</accession>